<sequence>MRTFRAKMADQSMVFSGVAGRMGTGLKSRPGKRLTAKRF</sequence>
<reference evidence="1 2" key="1">
    <citation type="submission" date="2019-03" db="EMBL/GenBank/DDBJ databases">
        <title>Genomic Encyclopedia of Type Strains, Phase IV (KMG-IV): sequencing the most valuable type-strain genomes for metagenomic binning, comparative biology and taxonomic classification.</title>
        <authorList>
            <person name="Goeker M."/>
        </authorList>
    </citation>
    <scope>NUCLEOTIDE SEQUENCE [LARGE SCALE GENOMIC DNA]</scope>
    <source>
        <strain evidence="1 2">LX-B</strain>
    </source>
</reference>
<comment type="caution">
    <text evidence="1">The sequence shown here is derived from an EMBL/GenBank/DDBJ whole genome shotgun (WGS) entry which is preliminary data.</text>
</comment>
<proteinExistence type="predicted"/>
<dbReference type="Proteomes" id="UP000295008">
    <property type="component" value="Unassembled WGS sequence"/>
</dbReference>
<gene>
    <name evidence="1" type="ORF">EDC14_1014106</name>
</gene>
<dbReference type="AlphaFoldDB" id="A0A4R1RMK2"/>
<dbReference type="EMBL" id="SLUN01000014">
    <property type="protein sequence ID" value="TCL67416.1"/>
    <property type="molecule type" value="Genomic_DNA"/>
</dbReference>
<organism evidence="1 2">
    <name type="scientific">Hydrogenispora ethanolica</name>
    <dbReference type="NCBI Taxonomy" id="1082276"/>
    <lineage>
        <taxon>Bacteria</taxon>
        <taxon>Bacillati</taxon>
        <taxon>Bacillota</taxon>
        <taxon>Hydrogenispora</taxon>
    </lineage>
</organism>
<evidence type="ECO:0000313" key="1">
    <source>
        <dbReference type="EMBL" id="TCL67416.1"/>
    </source>
</evidence>
<protein>
    <submittedName>
        <fullName evidence="1">Uncharacterized protein</fullName>
    </submittedName>
</protein>
<accession>A0A4R1RMK2</accession>
<keyword evidence="2" id="KW-1185">Reference proteome</keyword>
<name>A0A4R1RMK2_HYDET</name>
<evidence type="ECO:0000313" key="2">
    <source>
        <dbReference type="Proteomes" id="UP000295008"/>
    </source>
</evidence>